<reference evidence="16" key="1">
    <citation type="submission" date="2021-12" db="EMBL/GenBank/DDBJ databases">
        <authorList>
            <person name="King R."/>
        </authorList>
    </citation>
    <scope>NUCLEOTIDE SEQUENCE</scope>
</reference>
<feature type="region of interest" description="Disordered" evidence="14">
    <location>
        <begin position="240"/>
        <end position="265"/>
    </location>
</feature>
<keyword evidence="10" id="KW-0539">Nucleus</keyword>
<dbReference type="PANTHER" id="PTHR46600:SF1">
    <property type="entry name" value="THAP DOMAIN-CONTAINING PROTEIN 1"/>
    <property type="match status" value="1"/>
</dbReference>
<evidence type="ECO:0000256" key="13">
    <source>
        <dbReference type="SAM" id="Coils"/>
    </source>
</evidence>
<dbReference type="PROSITE" id="PS50950">
    <property type="entry name" value="ZF_THAP"/>
    <property type="match status" value="1"/>
</dbReference>
<dbReference type="SMART" id="SM00980">
    <property type="entry name" value="THAP"/>
    <property type="match status" value="1"/>
</dbReference>
<evidence type="ECO:0000313" key="17">
    <source>
        <dbReference type="Proteomes" id="UP001153292"/>
    </source>
</evidence>
<organism evidence="16 17">
    <name type="scientific">Chilo suppressalis</name>
    <name type="common">Asiatic rice borer moth</name>
    <dbReference type="NCBI Taxonomy" id="168631"/>
    <lineage>
        <taxon>Eukaryota</taxon>
        <taxon>Metazoa</taxon>
        <taxon>Ecdysozoa</taxon>
        <taxon>Arthropoda</taxon>
        <taxon>Hexapoda</taxon>
        <taxon>Insecta</taxon>
        <taxon>Pterygota</taxon>
        <taxon>Neoptera</taxon>
        <taxon>Endopterygota</taxon>
        <taxon>Lepidoptera</taxon>
        <taxon>Glossata</taxon>
        <taxon>Ditrysia</taxon>
        <taxon>Pyraloidea</taxon>
        <taxon>Crambidae</taxon>
        <taxon>Crambinae</taxon>
        <taxon>Chilo</taxon>
    </lineage>
</organism>
<dbReference type="SMART" id="SM00692">
    <property type="entry name" value="DM3"/>
    <property type="match status" value="1"/>
</dbReference>
<evidence type="ECO:0000259" key="15">
    <source>
        <dbReference type="PROSITE" id="PS50950"/>
    </source>
</evidence>
<evidence type="ECO:0000256" key="6">
    <source>
        <dbReference type="ARBA" id="ARBA00023015"/>
    </source>
</evidence>
<keyword evidence="3" id="KW-0479">Metal-binding</keyword>
<keyword evidence="4 12" id="KW-0863">Zinc-finger</keyword>
<dbReference type="InterPro" id="IPR038441">
    <property type="entry name" value="THAP_Znf_sf"/>
</dbReference>
<keyword evidence="8 12" id="KW-0238">DNA-binding</keyword>
<evidence type="ECO:0000256" key="12">
    <source>
        <dbReference type="PROSITE-ProRule" id="PRU00309"/>
    </source>
</evidence>
<dbReference type="Proteomes" id="UP001153292">
    <property type="component" value="Chromosome 6"/>
</dbReference>
<evidence type="ECO:0000256" key="14">
    <source>
        <dbReference type="SAM" id="MobiDB-lite"/>
    </source>
</evidence>
<keyword evidence="5" id="KW-0862">Zinc</keyword>
<evidence type="ECO:0000256" key="4">
    <source>
        <dbReference type="ARBA" id="ARBA00022771"/>
    </source>
</evidence>
<dbReference type="InterPro" id="IPR026516">
    <property type="entry name" value="THAP1/10"/>
</dbReference>
<evidence type="ECO:0000256" key="8">
    <source>
        <dbReference type="ARBA" id="ARBA00023125"/>
    </source>
</evidence>
<keyword evidence="9" id="KW-0804">Transcription</keyword>
<proteinExistence type="inferred from homology"/>
<sequence length="335" mass="38787">MTKCSVKSCANDSRSSLKKDGVSYFNFPRDPIRFAEWAAIIAKGRGDKNYKPSKRTVVCSDHFSHLDIYTTDKGYKRLIRCAKPTLSLMENNGSNDNNICQKLVKLEEESNELSYLVENNESNYHNICQKPVKIEEESNESSYLVENNESNHHNICQKPVKIEEESNESSYLIENNESNHHNICQKPVKVEEESKESSYLIENNRSKDHNICQNSVKIEEESNESSYVVTYNAQDIFSYSESSTQQAHDYDNSEEMQQTPSSSLSIGSILDTPMEVVLKKKLNKYEEMIKNKNRQIDRLQKQIKRLAKKNIDLKKAVYVYKKRKEKDLFKVGVLH</sequence>
<dbReference type="Gene3D" id="6.20.210.20">
    <property type="entry name" value="THAP domain"/>
    <property type="match status" value="1"/>
</dbReference>
<name>A0ABN8LBT5_CHISP</name>
<evidence type="ECO:0000256" key="2">
    <source>
        <dbReference type="ARBA" id="ARBA00006177"/>
    </source>
</evidence>
<accession>A0ABN8LBT5</accession>
<comment type="similarity">
    <text evidence="2">Belongs to the THAP1 family.</text>
</comment>
<feature type="compositionally biased region" description="Polar residues" evidence="14">
    <location>
        <begin position="255"/>
        <end position="265"/>
    </location>
</feature>
<evidence type="ECO:0000256" key="11">
    <source>
        <dbReference type="ARBA" id="ARBA00023306"/>
    </source>
</evidence>
<evidence type="ECO:0000256" key="5">
    <source>
        <dbReference type="ARBA" id="ARBA00022833"/>
    </source>
</evidence>
<evidence type="ECO:0000256" key="7">
    <source>
        <dbReference type="ARBA" id="ARBA00023054"/>
    </source>
</evidence>
<evidence type="ECO:0000256" key="3">
    <source>
        <dbReference type="ARBA" id="ARBA00022723"/>
    </source>
</evidence>
<feature type="coiled-coil region" evidence="13">
    <location>
        <begin position="275"/>
        <end position="316"/>
    </location>
</feature>
<keyword evidence="6" id="KW-0805">Transcription regulation</keyword>
<evidence type="ECO:0000256" key="10">
    <source>
        <dbReference type="ARBA" id="ARBA00023242"/>
    </source>
</evidence>
<comment type="subcellular location">
    <subcellularLocation>
        <location evidence="1">Nucleus</location>
        <location evidence="1">Nucleoplasm</location>
    </subcellularLocation>
</comment>
<protein>
    <recommendedName>
        <fullName evidence="15">THAP-type domain-containing protein</fullName>
    </recommendedName>
</protein>
<keyword evidence="7 13" id="KW-0175">Coiled coil</keyword>
<feature type="domain" description="THAP-type" evidence="15">
    <location>
        <begin position="1"/>
        <end position="87"/>
    </location>
</feature>
<dbReference type="PANTHER" id="PTHR46600">
    <property type="entry name" value="THAP DOMAIN-CONTAINING"/>
    <property type="match status" value="1"/>
</dbReference>
<gene>
    <name evidence="16" type="ORF">CHILSU_LOCUS9985</name>
</gene>
<dbReference type="Pfam" id="PF05485">
    <property type="entry name" value="THAP"/>
    <property type="match status" value="1"/>
</dbReference>
<evidence type="ECO:0000313" key="16">
    <source>
        <dbReference type="EMBL" id="CAH2990829.1"/>
    </source>
</evidence>
<keyword evidence="11" id="KW-0131">Cell cycle</keyword>
<dbReference type="EMBL" id="OU963899">
    <property type="protein sequence ID" value="CAH2990829.1"/>
    <property type="molecule type" value="Genomic_DNA"/>
</dbReference>
<dbReference type="InterPro" id="IPR006612">
    <property type="entry name" value="THAP_Znf"/>
</dbReference>
<dbReference type="SUPFAM" id="SSF57716">
    <property type="entry name" value="Glucocorticoid receptor-like (DNA-binding domain)"/>
    <property type="match status" value="1"/>
</dbReference>
<evidence type="ECO:0000256" key="9">
    <source>
        <dbReference type="ARBA" id="ARBA00023163"/>
    </source>
</evidence>
<keyword evidence="17" id="KW-1185">Reference proteome</keyword>
<evidence type="ECO:0000256" key="1">
    <source>
        <dbReference type="ARBA" id="ARBA00004642"/>
    </source>
</evidence>